<dbReference type="PANTHER" id="PTHR12941:SF10">
    <property type="entry name" value="ER MEMBRANE PROTEIN COMPLEX SUBUNIT 8_9 HOMOLOG"/>
    <property type="match status" value="1"/>
</dbReference>
<evidence type="ECO:0000256" key="1">
    <source>
        <dbReference type="ARBA" id="ARBA00007461"/>
    </source>
</evidence>
<accession>A0A8H7UEB7</accession>
<comment type="similarity">
    <text evidence="1">Belongs to the EMC8/EMC9 family.</text>
</comment>
<comment type="caution">
    <text evidence="3">The sequence shown here is derived from an EMBL/GenBank/DDBJ whole genome shotgun (WGS) entry which is preliminary data.</text>
</comment>
<proteinExistence type="inferred from homology"/>
<dbReference type="PANTHER" id="PTHR12941">
    <property type="entry name" value="ER MEMBRANE PROTEIN COMPLEX"/>
    <property type="match status" value="1"/>
</dbReference>
<organism evidence="3 4">
    <name type="scientific">Umbelopsis vinacea</name>
    <dbReference type="NCBI Taxonomy" id="44442"/>
    <lineage>
        <taxon>Eukaryota</taxon>
        <taxon>Fungi</taxon>
        <taxon>Fungi incertae sedis</taxon>
        <taxon>Mucoromycota</taxon>
        <taxon>Mucoromycotina</taxon>
        <taxon>Umbelopsidomycetes</taxon>
        <taxon>Umbelopsidales</taxon>
        <taxon>Umbelopsidaceae</taxon>
        <taxon>Umbelopsis</taxon>
    </lineage>
</organism>
<keyword evidence="4" id="KW-1185">Reference proteome</keyword>
<dbReference type="InterPro" id="IPR005366">
    <property type="entry name" value="EMC8/9"/>
</dbReference>
<feature type="domain" description="MPN" evidence="2">
    <location>
        <begin position="4"/>
        <end position="138"/>
    </location>
</feature>
<gene>
    <name evidence="3" type="ORF">INT44_007447</name>
</gene>
<dbReference type="Proteomes" id="UP000612746">
    <property type="component" value="Unassembled WGS sequence"/>
</dbReference>
<dbReference type="Gene3D" id="3.40.140.10">
    <property type="entry name" value="Cytidine Deaminase, domain 2"/>
    <property type="match status" value="1"/>
</dbReference>
<dbReference type="GO" id="GO:0072546">
    <property type="term" value="C:EMC complex"/>
    <property type="evidence" value="ECO:0007669"/>
    <property type="project" value="InterPro"/>
</dbReference>
<dbReference type="OrthoDB" id="194468at2759"/>
<evidence type="ECO:0000313" key="4">
    <source>
        <dbReference type="Proteomes" id="UP000612746"/>
    </source>
</evidence>
<evidence type="ECO:0000313" key="3">
    <source>
        <dbReference type="EMBL" id="KAG2176783.1"/>
    </source>
</evidence>
<dbReference type="EMBL" id="JAEPRA010000013">
    <property type="protein sequence ID" value="KAG2176783.1"/>
    <property type="molecule type" value="Genomic_DNA"/>
</dbReference>
<dbReference type="AlphaFoldDB" id="A0A8H7UEB7"/>
<dbReference type="InterPro" id="IPR037518">
    <property type="entry name" value="MPN"/>
</dbReference>
<dbReference type="CDD" id="cd08060">
    <property type="entry name" value="MPN_UPF0172"/>
    <property type="match status" value="1"/>
</dbReference>
<dbReference type="Pfam" id="PF03665">
    <property type="entry name" value="UPF0172"/>
    <property type="match status" value="1"/>
</dbReference>
<protein>
    <recommendedName>
        <fullName evidence="2">MPN domain-containing protein</fullName>
    </recommendedName>
</protein>
<name>A0A8H7UEB7_9FUNG</name>
<sequence length="208" mass="23522">MVKYTVNERAYALPLLHAAKFPSSEVCGVLLAEASDSETVNITQAVPLFHHWTTLTPMLEVALQQVDLYATKKKLEIVGWYVANENNTDRSLNEHTIKTIDKISRQNNNAVVFLTYVLYHTRQIDNDNIDLHNNKESAILPHIKNGGQWQHSKSSFTASSDFQLTNVDTFAKVRGLISNGQYKDLVDFDIHLEDVSADWLTNSKLHGL</sequence>
<reference evidence="3" key="1">
    <citation type="submission" date="2020-12" db="EMBL/GenBank/DDBJ databases">
        <title>Metabolic potential, ecology and presence of endohyphal bacteria is reflected in genomic diversity of Mucoromycotina.</title>
        <authorList>
            <person name="Muszewska A."/>
            <person name="Okrasinska A."/>
            <person name="Steczkiewicz K."/>
            <person name="Drgas O."/>
            <person name="Orlowska M."/>
            <person name="Perlinska-Lenart U."/>
            <person name="Aleksandrzak-Piekarczyk T."/>
            <person name="Szatraj K."/>
            <person name="Zielenkiewicz U."/>
            <person name="Pilsyk S."/>
            <person name="Malc E."/>
            <person name="Mieczkowski P."/>
            <person name="Kruszewska J.S."/>
            <person name="Biernat P."/>
            <person name="Pawlowska J."/>
        </authorList>
    </citation>
    <scope>NUCLEOTIDE SEQUENCE</scope>
    <source>
        <strain evidence="3">WA0000051536</strain>
    </source>
</reference>
<evidence type="ECO:0000259" key="2">
    <source>
        <dbReference type="PROSITE" id="PS50249"/>
    </source>
</evidence>
<dbReference type="PROSITE" id="PS50249">
    <property type="entry name" value="MPN"/>
    <property type="match status" value="1"/>
</dbReference>